<dbReference type="GO" id="GO:0005739">
    <property type="term" value="C:mitochondrion"/>
    <property type="evidence" value="ECO:0007669"/>
    <property type="project" value="TreeGrafter"/>
</dbReference>
<dbReference type="SUPFAM" id="SSF52821">
    <property type="entry name" value="Rhodanese/Cell cycle control phosphatase"/>
    <property type="match status" value="1"/>
</dbReference>
<name>A0AAD4LFU1_9AGAM</name>
<evidence type="ECO:0000313" key="3">
    <source>
        <dbReference type="Proteomes" id="UP001201163"/>
    </source>
</evidence>
<dbReference type="GO" id="GO:0004792">
    <property type="term" value="F:thiosulfate-cyanide sulfurtransferase activity"/>
    <property type="evidence" value="ECO:0007669"/>
    <property type="project" value="TreeGrafter"/>
</dbReference>
<gene>
    <name evidence="2" type="ORF">EDB92DRAFT_1859375</name>
</gene>
<feature type="domain" description="Rhodanese" evidence="1">
    <location>
        <begin position="69"/>
        <end position="166"/>
    </location>
</feature>
<keyword evidence="3" id="KW-1185">Reference proteome</keyword>
<dbReference type="PANTHER" id="PTHR44086:SF10">
    <property type="entry name" value="THIOSULFATE SULFURTRANSFERASE_RHODANESE-LIKE DOMAIN-CONTAINING PROTEIN 3"/>
    <property type="match status" value="1"/>
</dbReference>
<dbReference type="AlphaFoldDB" id="A0AAD4LFU1"/>
<proteinExistence type="predicted"/>
<protein>
    <submittedName>
        <fullName evidence="2">Rhodanese-like protein</fullName>
    </submittedName>
</protein>
<dbReference type="PROSITE" id="PS50206">
    <property type="entry name" value="RHODANESE_3"/>
    <property type="match status" value="1"/>
</dbReference>
<dbReference type="InterPro" id="IPR001763">
    <property type="entry name" value="Rhodanese-like_dom"/>
</dbReference>
<reference evidence="2" key="1">
    <citation type="submission" date="2022-01" db="EMBL/GenBank/DDBJ databases">
        <title>Comparative genomics reveals a dynamic genome evolution in the ectomycorrhizal milk-cap (Lactarius) mushrooms.</title>
        <authorList>
            <consortium name="DOE Joint Genome Institute"/>
            <person name="Lebreton A."/>
            <person name="Tang N."/>
            <person name="Kuo A."/>
            <person name="LaButti K."/>
            <person name="Drula E."/>
            <person name="Barry K."/>
            <person name="Clum A."/>
            <person name="Lipzen A."/>
            <person name="Mousain D."/>
            <person name="Ng V."/>
            <person name="Wang R."/>
            <person name="Wang X."/>
            <person name="Dai Y."/>
            <person name="Henrissat B."/>
            <person name="Grigoriev I.V."/>
            <person name="Guerin-Laguette A."/>
            <person name="Yu F."/>
            <person name="Martin F.M."/>
        </authorList>
    </citation>
    <scope>NUCLEOTIDE SEQUENCE</scope>
    <source>
        <strain evidence="2">QP</strain>
    </source>
</reference>
<dbReference type="CDD" id="cd01519">
    <property type="entry name" value="RHOD_HSP67B2"/>
    <property type="match status" value="1"/>
</dbReference>
<sequence length="170" mass="19309">MLRTIVFSAARSRPSTHIQRPLLVPGLRFNSSRTSEERKAHNKAKEDLQKDWVAPILTYEQVKRKSQQPSEDAYLIDVREPDEVLQGMIPSAVNLPLSGLSGALHLDREKFKEIHGFQKPALDQEIIFYCRSGMRSSSASDVARRNGYKNILNYKGSWLDWKAKEGGQPS</sequence>
<dbReference type="Proteomes" id="UP001201163">
    <property type="component" value="Unassembled WGS sequence"/>
</dbReference>
<dbReference type="SMART" id="SM00450">
    <property type="entry name" value="RHOD"/>
    <property type="match status" value="1"/>
</dbReference>
<accession>A0AAD4LFU1</accession>
<dbReference type="Gene3D" id="3.40.250.10">
    <property type="entry name" value="Rhodanese-like domain"/>
    <property type="match status" value="1"/>
</dbReference>
<dbReference type="PANTHER" id="PTHR44086">
    <property type="entry name" value="THIOSULFATE SULFURTRANSFERASE RDL2, MITOCHONDRIAL-RELATED"/>
    <property type="match status" value="1"/>
</dbReference>
<evidence type="ECO:0000259" key="1">
    <source>
        <dbReference type="PROSITE" id="PS50206"/>
    </source>
</evidence>
<comment type="caution">
    <text evidence="2">The sequence shown here is derived from an EMBL/GenBank/DDBJ whole genome shotgun (WGS) entry which is preliminary data.</text>
</comment>
<evidence type="ECO:0000313" key="2">
    <source>
        <dbReference type="EMBL" id="KAH8992006.1"/>
    </source>
</evidence>
<dbReference type="InterPro" id="IPR036873">
    <property type="entry name" value="Rhodanese-like_dom_sf"/>
</dbReference>
<dbReference type="Pfam" id="PF00581">
    <property type="entry name" value="Rhodanese"/>
    <property type="match status" value="1"/>
</dbReference>
<organism evidence="2 3">
    <name type="scientific">Lactarius akahatsu</name>
    <dbReference type="NCBI Taxonomy" id="416441"/>
    <lineage>
        <taxon>Eukaryota</taxon>
        <taxon>Fungi</taxon>
        <taxon>Dikarya</taxon>
        <taxon>Basidiomycota</taxon>
        <taxon>Agaricomycotina</taxon>
        <taxon>Agaricomycetes</taxon>
        <taxon>Russulales</taxon>
        <taxon>Russulaceae</taxon>
        <taxon>Lactarius</taxon>
    </lineage>
</organism>
<dbReference type="EMBL" id="JAKELL010000024">
    <property type="protein sequence ID" value="KAH8992006.1"/>
    <property type="molecule type" value="Genomic_DNA"/>
</dbReference>